<dbReference type="CDD" id="cd00146">
    <property type="entry name" value="PKD"/>
    <property type="match status" value="1"/>
</dbReference>
<evidence type="ECO:0000256" key="9">
    <source>
        <dbReference type="SAM" id="SignalP"/>
    </source>
</evidence>
<dbReference type="InterPro" id="IPR026444">
    <property type="entry name" value="Secre_tail"/>
</dbReference>
<keyword evidence="2" id="KW-0645">Protease</keyword>
<evidence type="ECO:0000313" key="12">
    <source>
        <dbReference type="Proteomes" id="UP001501243"/>
    </source>
</evidence>
<name>A0ABP8QNT3_9BACT</name>
<dbReference type="SUPFAM" id="SSF55486">
    <property type="entry name" value="Metalloproteases ('zincins'), catalytic domain"/>
    <property type="match status" value="1"/>
</dbReference>
<keyword evidence="7" id="KW-0482">Metalloprotease</keyword>
<dbReference type="InterPro" id="IPR024079">
    <property type="entry name" value="MetalloPept_cat_dom_sf"/>
</dbReference>
<dbReference type="NCBIfam" id="TIGR04183">
    <property type="entry name" value="Por_Secre_tail"/>
    <property type="match status" value="1"/>
</dbReference>
<dbReference type="SUPFAM" id="SSF49299">
    <property type="entry name" value="PKD domain"/>
    <property type="match status" value="2"/>
</dbReference>
<protein>
    <recommendedName>
        <fullName evidence="10">Peptidase M43 pregnancy-associated plasma-A domain-containing protein</fullName>
    </recommendedName>
</protein>
<dbReference type="Proteomes" id="UP001501243">
    <property type="component" value="Unassembled WGS sequence"/>
</dbReference>
<evidence type="ECO:0000256" key="3">
    <source>
        <dbReference type="ARBA" id="ARBA00022723"/>
    </source>
</evidence>
<keyword evidence="4 9" id="KW-0732">Signal</keyword>
<keyword evidence="3" id="KW-0479">Metal-binding</keyword>
<dbReference type="PANTHER" id="PTHR47466">
    <property type="match status" value="1"/>
</dbReference>
<dbReference type="Gene3D" id="2.60.40.10">
    <property type="entry name" value="Immunoglobulins"/>
    <property type="match status" value="1"/>
</dbReference>
<evidence type="ECO:0000256" key="2">
    <source>
        <dbReference type="ARBA" id="ARBA00022670"/>
    </source>
</evidence>
<dbReference type="PANTHER" id="PTHR47466:SF1">
    <property type="entry name" value="METALLOPROTEASE MEP1 (AFU_ORTHOLOGUE AFUA_1G07730)-RELATED"/>
    <property type="match status" value="1"/>
</dbReference>
<comment type="similarity">
    <text evidence="1">Belongs to the peptidase M43B family.</text>
</comment>
<evidence type="ECO:0000256" key="8">
    <source>
        <dbReference type="ARBA" id="ARBA00023157"/>
    </source>
</evidence>
<dbReference type="CDD" id="cd04275">
    <property type="entry name" value="ZnMc_pappalysin_like"/>
    <property type="match status" value="1"/>
</dbReference>
<evidence type="ECO:0000313" key="11">
    <source>
        <dbReference type="EMBL" id="GAA4507486.1"/>
    </source>
</evidence>
<feature type="signal peptide" evidence="9">
    <location>
        <begin position="1"/>
        <end position="20"/>
    </location>
</feature>
<dbReference type="InterPro" id="IPR035986">
    <property type="entry name" value="PKD_dom_sf"/>
</dbReference>
<dbReference type="Gene3D" id="3.40.390.10">
    <property type="entry name" value="Collagenase (Catalytic Domain)"/>
    <property type="match status" value="1"/>
</dbReference>
<gene>
    <name evidence="11" type="ORF">GCM10023172_38180</name>
</gene>
<sequence length="897" mass="91459">MLKCATLLLSLWLLTFGALPGAGQTPIHVGPRTCATPQADAGQQAQLARHLPSYRAAKLAATAPRALRTAAAMTYTLPVVVHIVHNGEAVGTGANISQAQVQSQLDVLNEDYRNLNADGALVPTAFQPVRADAQFQFVLAVRDPSGRLLPEPGIDRVDRNALGLSAPPYDLATVENSIKPATDWNPDQYLNIWVMDTGTTLLGYAQFPDNTAGLGGLSPYGGAANTDGVVIAYAAFGRVGTLFPNYNKGRTLTHELGHWLGLIHVWGDSSCGNDYCADTPTQETSNTGCPAFPHVSCSNGPTGDMFMNFLDYSNDACLHLFTGDQKGRMQEVMAAGTPRRVSLLTSPALCTGTPLVATAAVAGGSTACAGSAVTLTASGPAGASYDWSGPAGFVSTQQNPVLPAVTAAQAGTYTVRVAVTTGLCPAAASTTLTVSPAPPTPVLTASASTFCPSAGPSLLLTATNLAAGGTFTWSVVSGDGLPTTAAGASILVTPTQSSTYRLTVAVPGGGCTSSATVSVQALAPVWSGAAGNGNWFDAANWDGCVPTRATDALIPAGLATPYPTIASGTAEVRTLTQQGPLVLRGGELALYGDHLGTGAFMHSGGTLATRGAGAQSLRPGEYQTVLVSGTGLKTIGEATINQALTLGGAVLATGPAVLTLAPAATITETDASYVLGQVQTTRPASPGAEAFGGLGLTIAPASAPGATTVLRTTGQPQGVGAASSIGRYFDIRTAVGPGASLTQFYLPHELNGLGDNQLTMFHSVDGGATWSNEGTTQRDATAHALRRAYVTDLNGRWTLASAASPLTLAAVTYAINAFPVPFGSDGLSIQVTTATAGPLNVQLYDLLGRVIYSQDLAAVEVGTSTVALPGSGLLAPAKYVLVVRQGTQTAKLNVVRQ</sequence>
<accession>A0ABP8QNT3</accession>
<comment type="caution">
    <text evidence="11">The sequence shown here is derived from an EMBL/GenBank/DDBJ whole genome shotgun (WGS) entry which is preliminary data.</text>
</comment>
<dbReference type="InterPro" id="IPR013783">
    <property type="entry name" value="Ig-like_fold"/>
</dbReference>
<evidence type="ECO:0000256" key="6">
    <source>
        <dbReference type="ARBA" id="ARBA00022833"/>
    </source>
</evidence>
<reference evidence="12" key="1">
    <citation type="journal article" date="2019" name="Int. J. Syst. Evol. Microbiol.">
        <title>The Global Catalogue of Microorganisms (GCM) 10K type strain sequencing project: providing services to taxonomists for standard genome sequencing and annotation.</title>
        <authorList>
            <consortium name="The Broad Institute Genomics Platform"/>
            <consortium name="The Broad Institute Genome Sequencing Center for Infectious Disease"/>
            <person name="Wu L."/>
            <person name="Ma J."/>
        </authorList>
    </citation>
    <scope>NUCLEOTIDE SEQUENCE [LARGE SCALE GENOMIC DNA]</scope>
    <source>
        <strain evidence="12">JCM 17841</strain>
    </source>
</reference>
<evidence type="ECO:0000256" key="4">
    <source>
        <dbReference type="ARBA" id="ARBA00022729"/>
    </source>
</evidence>
<keyword evidence="6" id="KW-0862">Zinc</keyword>
<evidence type="ECO:0000256" key="5">
    <source>
        <dbReference type="ARBA" id="ARBA00022801"/>
    </source>
</evidence>
<dbReference type="EMBL" id="BAABGQ010000011">
    <property type="protein sequence ID" value="GAA4507486.1"/>
    <property type="molecule type" value="Genomic_DNA"/>
</dbReference>
<evidence type="ECO:0000259" key="10">
    <source>
        <dbReference type="Pfam" id="PF05572"/>
    </source>
</evidence>
<dbReference type="Pfam" id="PF05572">
    <property type="entry name" value="Peptidase_M43"/>
    <property type="match status" value="1"/>
</dbReference>
<keyword evidence="8" id="KW-1015">Disulfide bond</keyword>
<evidence type="ECO:0000256" key="1">
    <source>
        <dbReference type="ARBA" id="ARBA00008721"/>
    </source>
</evidence>
<keyword evidence="5" id="KW-0378">Hydrolase</keyword>
<feature type="domain" description="Peptidase M43 pregnancy-associated plasma-A" evidence="10">
    <location>
        <begin position="181"/>
        <end position="333"/>
    </location>
</feature>
<evidence type="ECO:0000256" key="7">
    <source>
        <dbReference type="ARBA" id="ARBA00023049"/>
    </source>
</evidence>
<keyword evidence="12" id="KW-1185">Reference proteome</keyword>
<dbReference type="InterPro" id="IPR008754">
    <property type="entry name" value="Peptidase_M43"/>
</dbReference>
<organism evidence="11 12">
    <name type="scientific">Hymenobacter ginsengisoli</name>
    <dbReference type="NCBI Taxonomy" id="1051626"/>
    <lineage>
        <taxon>Bacteria</taxon>
        <taxon>Pseudomonadati</taxon>
        <taxon>Bacteroidota</taxon>
        <taxon>Cytophagia</taxon>
        <taxon>Cytophagales</taxon>
        <taxon>Hymenobacteraceae</taxon>
        <taxon>Hymenobacter</taxon>
    </lineage>
</organism>
<proteinExistence type="inferred from homology"/>
<feature type="chain" id="PRO_5045313682" description="Peptidase M43 pregnancy-associated plasma-A domain-containing protein" evidence="9">
    <location>
        <begin position="21"/>
        <end position="897"/>
    </location>
</feature>
<dbReference type="RefSeq" id="WP_208132693.1">
    <property type="nucleotide sequence ID" value="NZ_BAABGQ010000011.1"/>
</dbReference>